<organism evidence="2 3">
    <name type="scientific">Coptis chinensis</name>
    <dbReference type="NCBI Taxonomy" id="261450"/>
    <lineage>
        <taxon>Eukaryota</taxon>
        <taxon>Viridiplantae</taxon>
        <taxon>Streptophyta</taxon>
        <taxon>Embryophyta</taxon>
        <taxon>Tracheophyta</taxon>
        <taxon>Spermatophyta</taxon>
        <taxon>Magnoliopsida</taxon>
        <taxon>Ranunculales</taxon>
        <taxon>Ranunculaceae</taxon>
        <taxon>Coptidoideae</taxon>
        <taxon>Coptis</taxon>
    </lineage>
</organism>
<keyword evidence="3" id="KW-1185">Reference proteome</keyword>
<evidence type="ECO:0000313" key="2">
    <source>
        <dbReference type="EMBL" id="KAF9593973.1"/>
    </source>
</evidence>
<feature type="compositionally biased region" description="Polar residues" evidence="1">
    <location>
        <begin position="93"/>
        <end position="102"/>
    </location>
</feature>
<feature type="region of interest" description="Disordered" evidence="1">
    <location>
        <begin position="91"/>
        <end position="132"/>
    </location>
</feature>
<sequence length="132" mass="14848">MNLFEGLTYGHADGPFVAPVDEFEVLNLEVLFDALGSRIRKPDLPRSKENAYWQMHTNSQKYAPWGTSYYGRAHALDVDGHLSRMDGSRRTIENSSLMNNREPSPLAVHGRSSSTTMLDSPEECNSLKSYPI</sequence>
<dbReference type="AlphaFoldDB" id="A0A835H9B1"/>
<proteinExistence type="predicted"/>
<comment type="caution">
    <text evidence="2">The sequence shown here is derived from an EMBL/GenBank/DDBJ whole genome shotgun (WGS) entry which is preliminary data.</text>
</comment>
<reference evidence="2 3" key="1">
    <citation type="submission" date="2020-10" db="EMBL/GenBank/DDBJ databases">
        <title>The Coptis chinensis genome and diversification of protoberbering-type alkaloids.</title>
        <authorList>
            <person name="Wang B."/>
            <person name="Shu S."/>
            <person name="Song C."/>
            <person name="Liu Y."/>
        </authorList>
    </citation>
    <scope>NUCLEOTIDE SEQUENCE [LARGE SCALE GENOMIC DNA]</scope>
    <source>
        <strain evidence="2">HL-2020</strain>
        <tissue evidence="2">Leaf</tissue>
    </source>
</reference>
<gene>
    <name evidence="2" type="ORF">IFM89_026628</name>
</gene>
<evidence type="ECO:0000256" key="1">
    <source>
        <dbReference type="SAM" id="MobiDB-lite"/>
    </source>
</evidence>
<protein>
    <submittedName>
        <fullName evidence="2">Uncharacterized protein</fullName>
    </submittedName>
</protein>
<name>A0A835H9B1_9MAGN</name>
<dbReference type="OrthoDB" id="9984778at2759"/>
<dbReference type="Proteomes" id="UP000631114">
    <property type="component" value="Unassembled WGS sequence"/>
</dbReference>
<accession>A0A835H9B1</accession>
<dbReference type="EMBL" id="JADFTS010000008">
    <property type="protein sequence ID" value="KAF9593973.1"/>
    <property type="molecule type" value="Genomic_DNA"/>
</dbReference>
<evidence type="ECO:0000313" key="3">
    <source>
        <dbReference type="Proteomes" id="UP000631114"/>
    </source>
</evidence>